<evidence type="ECO:0000313" key="2">
    <source>
        <dbReference type="EMBL" id="OIQ71154.1"/>
    </source>
</evidence>
<organism evidence="2">
    <name type="scientific">mine drainage metagenome</name>
    <dbReference type="NCBI Taxonomy" id="410659"/>
    <lineage>
        <taxon>unclassified sequences</taxon>
        <taxon>metagenomes</taxon>
        <taxon>ecological metagenomes</taxon>
    </lineage>
</organism>
<gene>
    <name evidence="2" type="ORF">GALL_472290</name>
</gene>
<accession>A0A1J5PIY1</accession>
<comment type="caution">
    <text evidence="2">The sequence shown here is derived from an EMBL/GenBank/DDBJ whole genome shotgun (WGS) entry which is preliminary data.</text>
</comment>
<dbReference type="EMBL" id="MLJW01003858">
    <property type="protein sequence ID" value="OIQ71154.1"/>
    <property type="molecule type" value="Genomic_DNA"/>
</dbReference>
<evidence type="ECO:0000259" key="1">
    <source>
        <dbReference type="Pfam" id="PF08378"/>
    </source>
</evidence>
<sequence length="240" mass="26016">MRCGVDESLIVRRWQRYGADRLFVMGDTGARVGSVDLRSGEVTVDLPTLESGLRRAAQEFLRADSEELVLRLPDVDLEDPGVDTGPVGARLDRLTAYAWHVQHNVPMGRQGDVIEHLLIGPGGVYTVTVHSHPTSTVVVDRHVVQVDGRATSYVRDARLEARRARSLLADAVGNQVVVRPVVVLETAGTLELAPTTMPDDVLVLHGSDVPGLFPRVPARLSADLIDRLAAAARARSTWAG</sequence>
<dbReference type="Pfam" id="PF08378">
    <property type="entry name" value="NERD"/>
    <property type="match status" value="1"/>
</dbReference>
<proteinExistence type="predicted"/>
<feature type="domain" description="NERD" evidence="1">
    <location>
        <begin position="88"/>
        <end position="184"/>
    </location>
</feature>
<reference evidence="2" key="1">
    <citation type="submission" date="2016-10" db="EMBL/GenBank/DDBJ databases">
        <title>Sequence of Gallionella enrichment culture.</title>
        <authorList>
            <person name="Poehlein A."/>
            <person name="Muehling M."/>
            <person name="Daniel R."/>
        </authorList>
    </citation>
    <scope>NUCLEOTIDE SEQUENCE</scope>
</reference>
<dbReference type="AlphaFoldDB" id="A0A1J5PIY1"/>
<dbReference type="InterPro" id="IPR011528">
    <property type="entry name" value="NERD"/>
</dbReference>
<protein>
    <recommendedName>
        <fullName evidence="1">NERD domain-containing protein</fullName>
    </recommendedName>
</protein>
<name>A0A1J5PIY1_9ZZZZ</name>